<feature type="transmembrane region" description="Helical" evidence="1">
    <location>
        <begin position="12"/>
        <end position="28"/>
    </location>
</feature>
<evidence type="ECO:0000256" key="1">
    <source>
        <dbReference type="SAM" id="Phobius"/>
    </source>
</evidence>
<proteinExistence type="predicted"/>
<feature type="transmembrane region" description="Helical" evidence="1">
    <location>
        <begin position="188"/>
        <end position="205"/>
    </location>
</feature>
<name>A0A6J6DCJ4_9ZZZZ</name>
<reference evidence="2" key="1">
    <citation type="submission" date="2020-05" db="EMBL/GenBank/DDBJ databases">
        <authorList>
            <person name="Chiriac C."/>
            <person name="Salcher M."/>
            <person name="Ghai R."/>
            <person name="Kavagutti S V."/>
        </authorList>
    </citation>
    <scope>NUCLEOTIDE SEQUENCE</scope>
</reference>
<accession>A0A6J6DCJ4</accession>
<dbReference type="AlphaFoldDB" id="A0A6J6DCJ4"/>
<feature type="transmembrane region" description="Helical" evidence="1">
    <location>
        <begin position="34"/>
        <end position="57"/>
    </location>
</feature>
<keyword evidence="1" id="KW-0812">Transmembrane</keyword>
<evidence type="ECO:0000313" key="2">
    <source>
        <dbReference type="EMBL" id="CAB4561632.1"/>
    </source>
</evidence>
<dbReference type="EMBL" id="CAEZTJ010000014">
    <property type="protein sequence ID" value="CAB4561632.1"/>
    <property type="molecule type" value="Genomic_DNA"/>
</dbReference>
<protein>
    <submittedName>
        <fullName evidence="2">Unannotated protein</fullName>
    </submittedName>
</protein>
<sequence length="206" mass="23127">MTDPEVFRPRSGYIFFALAAIGSAIYTYQSFRYFSFASGITTALWSGLLLTIAYLIFVRPKVVIYDEGITITNPLYEITRSWADVITIDVRYTMSIRLHEEIKLPWHRKATETIYAFAAPAPGRYHSRSIHPSDLRGVGISHEAALRPGDSPRSHSGQAAAIARLRQQRFEKQSAPTRIESRYSKNSSIQGFILALAVMIGIDIAL</sequence>
<keyword evidence="1" id="KW-1133">Transmembrane helix</keyword>
<keyword evidence="1" id="KW-0472">Membrane</keyword>
<gene>
    <name evidence="2" type="ORF">UFOPK1650_00215</name>
</gene>
<dbReference type="SUPFAM" id="SSF56796">
    <property type="entry name" value="Dehydroquinate synthase-like"/>
    <property type="match status" value="1"/>
</dbReference>
<organism evidence="2">
    <name type="scientific">freshwater metagenome</name>
    <dbReference type="NCBI Taxonomy" id="449393"/>
    <lineage>
        <taxon>unclassified sequences</taxon>
        <taxon>metagenomes</taxon>
        <taxon>ecological metagenomes</taxon>
    </lineage>
</organism>